<feature type="domain" description="Alcohol dehydrogenase-like N-terminal" evidence="3">
    <location>
        <begin position="26"/>
        <end position="125"/>
    </location>
</feature>
<dbReference type="Pfam" id="PF08240">
    <property type="entry name" value="ADH_N"/>
    <property type="match status" value="1"/>
</dbReference>
<organism evidence="4 5">
    <name type="scientific">Faecalibacterium prausnitzii</name>
    <dbReference type="NCBI Taxonomy" id="853"/>
    <lineage>
        <taxon>Bacteria</taxon>
        <taxon>Bacillati</taxon>
        <taxon>Bacillota</taxon>
        <taxon>Clostridia</taxon>
        <taxon>Eubacteriales</taxon>
        <taxon>Oscillospiraceae</taxon>
        <taxon>Faecalibacterium</taxon>
    </lineage>
</organism>
<dbReference type="InterPro" id="IPR036291">
    <property type="entry name" value="NAD(P)-bd_dom_sf"/>
</dbReference>
<dbReference type="SUPFAM" id="SSF51735">
    <property type="entry name" value="NAD(P)-binding Rossmann-fold domains"/>
    <property type="match status" value="1"/>
</dbReference>
<evidence type="ECO:0000259" key="2">
    <source>
        <dbReference type="Pfam" id="PF00107"/>
    </source>
</evidence>
<evidence type="ECO:0000313" key="4">
    <source>
        <dbReference type="EMBL" id="RGC16440.1"/>
    </source>
</evidence>
<dbReference type="Gene3D" id="3.90.180.10">
    <property type="entry name" value="Medium-chain alcohol dehydrogenases, catalytic domain"/>
    <property type="match status" value="1"/>
</dbReference>
<reference evidence="4 5" key="1">
    <citation type="submission" date="2018-08" db="EMBL/GenBank/DDBJ databases">
        <title>A genome reference for cultivated species of the human gut microbiota.</title>
        <authorList>
            <person name="Zou Y."/>
            <person name="Xue W."/>
            <person name="Luo G."/>
        </authorList>
    </citation>
    <scope>NUCLEOTIDE SEQUENCE [LARGE SCALE GENOMIC DNA]</scope>
    <source>
        <strain evidence="4 5">AM37-13AC</strain>
    </source>
</reference>
<gene>
    <name evidence="4" type="ORF">DW855_11625</name>
</gene>
<name>A0A3E2VY84_9FIRM</name>
<dbReference type="PANTHER" id="PTHR43401">
    <property type="entry name" value="L-THREONINE 3-DEHYDROGENASE"/>
    <property type="match status" value="1"/>
</dbReference>
<protein>
    <submittedName>
        <fullName evidence="4">Oxidoreductase</fullName>
    </submittedName>
</protein>
<dbReference type="SUPFAM" id="SSF50129">
    <property type="entry name" value="GroES-like"/>
    <property type="match status" value="1"/>
</dbReference>
<dbReference type="GO" id="GO:0016491">
    <property type="term" value="F:oxidoreductase activity"/>
    <property type="evidence" value="ECO:0007669"/>
    <property type="project" value="UniProtKB-KW"/>
</dbReference>
<dbReference type="Gene3D" id="3.40.50.720">
    <property type="entry name" value="NAD(P)-binding Rossmann-like Domain"/>
    <property type="match status" value="1"/>
</dbReference>
<dbReference type="Proteomes" id="UP000260733">
    <property type="component" value="Unassembled WGS sequence"/>
</dbReference>
<dbReference type="InterPro" id="IPR050129">
    <property type="entry name" value="Zn_alcohol_dh"/>
</dbReference>
<dbReference type="CDD" id="cd08238">
    <property type="entry name" value="sorbose_phosphate_red"/>
    <property type="match status" value="1"/>
</dbReference>
<dbReference type="InterPro" id="IPR013149">
    <property type="entry name" value="ADH-like_C"/>
</dbReference>
<proteinExistence type="predicted"/>
<dbReference type="InterPro" id="IPR013154">
    <property type="entry name" value="ADH-like_N"/>
</dbReference>
<sequence length="424" mass="46174">MKVKAVRLHAANDLRLDTFELPEIKDDEILVKVVSDSICMSTYKCAILGTGHKRVHPDVAEHPAIMGHEFAGDIVKVGKAHQDKFKPGMKFTLQPALNYKGTMWSPGYSYEFFGGDATYCIIPAEVMELGCLLEYKGRAYYEASLAEPMSCSIGAFNAAYHTKMGVYHHDMGIKKGGKLAILAGAGPMGLGALTYALHRDVRPGMVVVTDINEDRLARAESLFPPKEVKEKDGIDLYFVNTANMADPAAELRKLTGGTGFDDVFCYAPIAPVVELSSAVLGRDGCLNFFAGPTDKQFSAKMNFYDVHYNSTHVMGTTGGNTADMIESLELTAAKRIDPAVMVTHIGGLNAAAETTLNLPKIPGGKKLIYTHLTMPLIALTDLRAKGEQDNDPRYTALADIVDAHNGLWCPEAEEYLLANFNPED</sequence>
<evidence type="ECO:0000256" key="1">
    <source>
        <dbReference type="ARBA" id="ARBA00023002"/>
    </source>
</evidence>
<feature type="domain" description="Alcohol dehydrogenase-like C-terminal" evidence="2">
    <location>
        <begin position="187"/>
        <end position="331"/>
    </location>
</feature>
<keyword evidence="1" id="KW-0560">Oxidoreductase</keyword>
<dbReference type="Pfam" id="PF00107">
    <property type="entry name" value="ADH_zinc_N"/>
    <property type="match status" value="1"/>
</dbReference>
<comment type="caution">
    <text evidence="4">The sequence shown here is derived from an EMBL/GenBank/DDBJ whole genome shotgun (WGS) entry which is preliminary data.</text>
</comment>
<dbReference type="RefSeq" id="WP_117554656.1">
    <property type="nucleotide sequence ID" value="NZ_QVFB01000020.1"/>
</dbReference>
<dbReference type="EMBL" id="QVFB01000020">
    <property type="protein sequence ID" value="RGC16440.1"/>
    <property type="molecule type" value="Genomic_DNA"/>
</dbReference>
<evidence type="ECO:0000259" key="3">
    <source>
        <dbReference type="Pfam" id="PF08240"/>
    </source>
</evidence>
<dbReference type="InterPro" id="IPR011032">
    <property type="entry name" value="GroES-like_sf"/>
</dbReference>
<dbReference type="PANTHER" id="PTHR43401:SF2">
    <property type="entry name" value="L-THREONINE 3-DEHYDROGENASE"/>
    <property type="match status" value="1"/>
</dbReference>
<accession>A0A3E2VY84</accession>
<evidence type="ECO:0000313" key="5">
    <source>
        <dbReference type="Proteomes" id="UP000260733"/>
    </source>
</evidence>
<dbReference type="AlphaFoldDB" id="A0A3E2VY84"/>